<evidence type="ECO:0000313" key="8">
    <source>
        <dbReference type="Proteomes" id="UP001187192"/>
    </source>
</evidence>
<dbReference type="GO" id="GO:0005739">
    <property type="term" value="C:mitochondrion"/>
    <property type="evidence" value="ECO:0007669"/>
    <property type="project" value="TreeGrafter"/>
</dbReference>
<comment type="pathway">
    <text evidence="2">Carbohydrate metabolism; hexose metabolism.</text>
</comment>
<dbReference type="SUPFAM" id="SSF53067">
    <property type="entry name" value="Actin-like ATPase domain"/>
    <property type="match status" value="1"/>
</dbReference>
<dbReference type="Proteomes" id="UP001187192">
    <property type="component" value="Unassembled WGS sequence"/>
</dbReference>
<dbReference type="InterPro" id="IPR043129">
    <property type="entry name" value="ATPase_NBD"/>
</dbReference>
<dbReference type="InterPro" id="IPR022673">
    <property type="entry name" value="Hexokinase_C"/>
</dbReference>
<evidence type="ECO:0000256" key="1">
    <source>
        <dbReference type="ARBA" id="ARBA00004888"/>
    </source>
</evidence>
<dbReference type="Pfam" id="PF03727">
    <property type="entry name" value="Hexokinase_2"/>
    <property type="match status" value="1"/>
</dbReference>
<comment type="catalytic activity">
    <reaction evidence="4">
        <text>a D-hexose + ATP = a D-hexose 6-phosphate + ADP + H(+)</text>
        <dbReference type="Rhea" id="RHEA:22740"/>
        <dbReference type="ChEBI" id="CHEBI:4194"/>
        <dbReference type="ChEBI" id="CHEBI:15378"/>
        <dbReference type="ChEBI" id="CHEBI:30616"/>
        <dbReference type="ChEBI" id="CHEBI:229467"/>
        <dbReference type="ChEBI" id="CHEBI:456216"/>
        <dbReference type="EC" id="2.7.1.1"/>
    </reaction>
    <physiologicalReaction direction="left-to-right" evidence="4">
        <dbReference type="Rhea" id="RHEA:22741"/>
    </physiologicalReaction>
</comment>
<evidence type="ECO:0000256" key="4">
    <source>
        <dbReference type="ARBA" id="ARBA00044613"/>
    </source>
</evidence>
<feature type="domain" description="Hexokinase C-terminal" evidence="6">
    <location>
        <begin position="1"/>
        <end position="60"/>
    </location>
</feature>
<dbReference type="InterPro" id="IPR001312">
    <property type="entry name" value="Hexokinase"/>
</dbReference>
<dbReference type="Gene3D" id="3.40.367.20">
    <property type="match status" value="1"/>
</dbReference>
<protein>
    <recommendedName>
        <fullName evidence="5">Phosphotransferase</fullName>
        <ecNumber evidence="5">2.7.1.-</ecNumber>
    </recommendedName>
</protein>
<accession>A0AA88AQX3</accession>
<keyword evidence="5" id="KW-0418">Kinase</keyword>
<dbReference type="GO" id="GO:0005829">
    <property type="term" value="C:cytosol"/>
    <property type="evidence" value="ECO:0007669"/>
    <property type="project" value="TreeGrafter"/>
</dbReference>
<dbReference type="Gramene" id="FCD_00008284-RA">
    <property type="protein sequence ID" value="FCD_00008284-RA:cds"/>
    <property type="gene ID" value="FCD_00008284"/>
</dbReference>
<dbReference type="EMBL" id="BTGU01000034">
    <property type="protein sequence ID" value="GMN50638.1"/>
    <property type="molecule type" value="Genomic_DNA"/>
</dbReference>
<name>A0AA88AQX3_FICCA</name>
<gene>
    <name evidence="7" type="ORF">TIFTF001_019800</name>
</gene>
<dbReference type="GO" id="GO:0005536">
    <property type="term" value="F:D-glucose binding"/>
    <property type="evidence" value="ECO:0007669"/>
    <property type="project" value="InterPro"/>
</dbReference>
<comment type="similarity">
    <text evidence="5">Belongs to the hexokinase family.</text>
</comment>
<dbReference type="GO" id="GO:0006096">
    <property type="term" value="P:glycolytic process"/>
    <property type="evidence" value="ECO:0007669"/>
    <property type="project" value="UniProtKB-KW"/>
</dbReference>
<comment type="caution">
    <text evidence="7">The sequence shown here is derived from an EMBL/GenBank/DDBJ whole genome shotgun (WGS) entry which is preliminary data.</text>
</comment>
<keyword evidence="5" id="KW-0547">Nucleotide-binding</keyword>
<sequence length="110" mass="11662">MSAMHQDESPDLKVVASKLKDILEISSTSLEMRKVIVELCDIVATRGARLSAAGILALHEVQHLHGEYPQGIVGEEVAGNILIEHSNDGSGIGAAFLAASHSQYLGVEES</sequence>
<evidence type="ECO:0000256" key="3">
    <source>
        <dbReference type="ARBA" id="ARBA00023152"/>
    </source>
</evidence>
<dbReference type="AlphaFoldDB" id="A0AA88AQX3"/>
<organism evidence="7 8">
    <name type="scientific">Ficus carica</name>
    <name type="common">Common fig</name>
    <dbReference type="NCBI Taxonomy" id="3494"/>
    <lineage>
        <taxon>Eukaryota</taxon>
        <taxon>Viridiplantae</taxon>
        <taxon>Streptophyta</taxon>
        <taxon>Embryophyta</taxon>
        <taxon>Tracheophyta</taxon>
        <taxon>Spermatophyta</taxon>
        <taxon>Magnoliopsida</taxon>
        <taxon>eudicotyledons</taxon>
        <taxon>Gunneridae</taxon>
        <taxon>Pentapetalae</taxon>
        <taxon>rosids</taxon>
        <taxon>fabids</taxon>
        <taxon>Rosales</taxon>
        <taxon>Moraceae</taxon>
        <taxon>Ficeae</taxon>
        <taxon>Ficus</taxon>
    </lineage>
</organism>
<reference evidence="7" key="1">
    <citation type="submission" date="2023-07" db="EMBL/GenBank/DDBJ databases">
        <title>draft genome sequence of fig (Ficus carica).</title>
        <authorList>
            <person name="Takahashi T."/>
            <person name="Nishimura K."/>
        </authorList>
    </citation>
    <scope>NUCLEOTIDE SEQUENCE</scope>
</reference>
<keyword evidence="3 5" id="KW-0324">Glycolysis</keyword>
<evidence type="ECO:0000256" key="5">
    <source>
        <dbReference type="RuleBase" id="RU362007"/>
    </source>
</evidence>
<evidence type="ECO:0000259" key="6">
    <source>
        <dbReference type="Pfam" id="PF03727"/>
    </source>
</evidence>
<dbReference type="PANTHER" id="PTHR19443">
    <property type="entry name" value="HEXOKINASE"/>
    <property type="match status" value="1"/>
</dbReference>
<evidence type="ECO:0000313" key="7">
    <source>
        <dbReference type="EMBL" id="GMN50638.1"/>
    </source>
</evidence>
<keyword evidence="5" id="KW-0067">ATP-binding</keyword>
<proteinExistence type="inferred from homology"/>
<dbReference type="GO" id="GO:0005524">
    <property type="term" value="F:ATP binding"/>
    <property type="evidence" value="ECO:0007669"/>
    <property type="project" value="UniProtKB-UniRule"/>
</dbReference>
<dbReference type="GO" id="GO:0008865">
    <property type="term" value="F:fructokinase activity"/>
    <property type="evidence" value="ECO:0007669"/>
    <property type="project" value="TreeGrafter"/>
</dbReference>
<dbReference type="GO" id="GO:0001678">
    <property type="term" value="P:intracellular glucose homeostasis"/>
    <property type="evidence" value="ECO:0007669"/>
    <property type="project" value="InterPro"/>
</dbReference>
<evidence type="ECO:0000256" key="2">
    <source>
        <dbReference type="ARBA" id="ARBA00005028"/>
    </source>
</evidence>
<dbReference type="GO" id="GO:0004340">
    <property type="term" value="F:glucokinase activity"/>
    <property type="evidence" value="ECO:0007669"/>
    <property type="project" value="TreeGrafter"/>
</dbReference>
<dbReference type="PANTHER" id="PTHR19443:SF16">
    <property type="entry name" value="HEXOKINASE TYPE 1-RELATED"/>
    <property type="match status" value="1"/>
</dbReference>
<keyword evidence="5" id="KW-0808">Transferase</keyword>
<dbReference type="GO" id="GO:0006006">
    <property type="term" value="P:glucose metabolic process"/>
    <property type="evidence" value="ECO:0007669"/>
    <property type="project" value="TreeGrafter"/>
</dbReference>
<dbReference type="EC" id="2.7.1.-" evidence="5"/>
<comment type="pathway">
    <text evidence="1">Carbohydrate degradation; glycolysis; D-glyceraldehyde 3-phosphate and glycerone phosphate from D-glucose: step 1/4.</text>
</comment>
<keyword evidence="8" id="KW-1185">Reference proteome</keyword>